<accession>A0A5B8LT89</accession>
<evidence type="ECO:0000256" key="1">
    <source>
        <dbReference type="ARBA" id="ARBA00004651"/>
    </source>
</evidence>
<dbReference type="OrthoDB" id="9800982at2"/>
<evidence type="ECO:0000256" key="6">
    <source>
        <dbReference type="SAM" id="MobiDB-lite"/>
    </source>
</evidence>
<feature type="transmembrane region" description="Helical" evidence="7">
    <location>
        <begin position="225"/>
        <end position="247"/>
    </location>
</feature>
<dbReference type="PANTHER" id="PTHR30250">
    <property type="entry name" value="PST FAMILY PREDICTED COLANIC ACID TRANSPORTER"/>
    <property type="match status" value="1"/>
</dbReference>
<reference evidence="8 9" key="1">
    <citation type="submission" date="2019-07" db="EMBL/GenBank/DDBJ databases">
        <title>Full genome sequence of Devosia sp. Gsoil 520.</title>
        <authorList>
            <person name="Im W.-T."/>
        </authorList>
    </citation>
    <scope>NUCLEOTIDE SEQUENCE [LARGE SCALE GENOMIC DNA]</scope>
    <source>
        <strain evidence="8 9">Gsoil 520</strain>
    </source>
</reference>
<keyword evidence="5 7" id="KW-0472">Membrane</keyword>
<dbReference type="InterPro" id="IPR050833">
    <property type="entry name" value="Poly_Biosynth_Transport"/>
</dbReference>
<name>A0A5B8LT89_9HYPH</name>
<keyword evidence="3 7" id="KW-0812">Transmembrane</keyword>
<feature type="transmembrane region" description="Helical" evidence="7">
    <location>
        <begin position="163"/>
        <end position="183"/>
    </location>
</feature>
<keyword evidence="4 7" id="KW-1133">Transmembrane helix</keyword>
<dbReference type="EMBL" id="CP042304">
    <property type="protein sequence ID" value="QDZ10712.1"/>
    <property type="molecule type" value="Genomic_DNA"/>
</dbReference>
<dbReference type="Pfam" id="PF01943">
    <property type="entry name" value="Polysacc_synt"/>
    <property type="match status" value="1"/>
</dbReference>
<feature type="transmembrane region" description="Helical" evidence="7">
    <location>
        <begin position="343"/>
        <end position="372"/>
    </location>
</feature>
<feature type="transmembrane region" description="Helical" evidence="7">
    <location>
        <begin position="384"/>
        <end position="403"/>
    </location>
</feature>
<proteinExistence type="predicted"/>
<gene>
    <name evidence="8" type="ORF">FPZ08_08070</name>
</gene>
<sequence length="484" mass="51555">MNGSSGRCAATIRRRHDYAPRMHRPSYPMNEGLTNTPAPPRPNRNLAQLFRSRLAHIFAGTLLAGLVSRLLVLVMTIIMARQLSPDGYGVFTFATGTAMLIAQLAGMGWPALMSRLIPVFRIQQNWSALRALIRWGDAVVLMGSVAAFLIVLAAIFTPGFDQSLQAGLVLTLILIFPASLMVSRRAQLAGARRPAIGIIFAEALPAAAVILVALIGGLASALPAVATFGLAATVSAVLSTYVFRLAVPRETWQARPQGEPRAWMARALPLLLGNSSQQVMHRMDVVMLGPLSSLLEVGYFGAAFRLTYLMTFPQVVLMQVMTPLLSESIAARDEPAMWRHFRMAVIFSLVTVTPVSLLLGVCSEPIVTLIFGHDFLPSAAPLKVLAISQAFAALTIPCAGLLIAAGRGAIFGLINLVAVLANIGLNFVLIPPLGIMGAALASMGAVTLMFVWQASTIWHNKKSIMAGATLYAAAAVAKNTSATP</sequence>
<feature type="transmembrane region" description="Helical" evidence="7">
    <location>
        <begin position="90"/>
        <end position="112"/>
    </location>
</feature>
<dbReference type="PANTHER" id="PTHR30250:SF11">
    <property type="entry name" value="O-ANTIGEN TRANSPORTER-RELATED"/>
    <property type="match status" value="1"/>
</dbReference>
<evidence type="ECO:0000313" key="9">
    <source>
        <dbReference type="Proteomes" id="UP000315364"/>
    </source>
</evidence>
<evidence type="ECO:0000256" key="7">
    <source>
        <dbReference type="SAM" id="Phobius"/>
    </source>
</evidence>
<dbReference type="InterPro" id="IPR002797">
    <property type="entry name" value="Polysacc_synth"/>
</dbReference>
<protein>
    <submittedName>
        <fullName evidence="8">Flippase</fullName>
    </submittedName>
</protein>
<dbReference type="AlphaFoldDB" id="A0A5B8LT89"/>
<dbReference type="Proteomes" id="UP000315364">
    <property type="component" value="Chromosome"/>
</dbReference>
<dbReference type="CDD" id="cd13128">
    <property type="entry name" value="MATE_Wzx_like"/>
    <property type="match status" value="1"/>
</dbReference>
<evidence type="ECO:0000256" key="2">
    <source>
        <dbReference type="ARBA" id="ARBA00022475"/>
    </source>
</evidence>
<comment type="subcellular location">
    <subcellularLocation>
        <location evidence="1">Cell membrane</location>
        <topology evidence="1">Multi-pass membrane protein</topology>
    </subcellularLocation>
</comment>
<organism evidence="8 9">
    <name type="scientific">Devosia ginsengisoli</name>
    <dbReference type="NCBI Taxonomy" id="400770"/>
    <lineage>
        <taxon>Bacteria</taxon>
        <taxon>Pseudomonadati</taxon>
        <taxon>Pseudomonadota</taxon>
        <taxon>Alphaproteobacteria</taxon>
        <taxon>Hyphomicrobiales</taxon>
        <taxon>Devosiaceae</taxon>
        <taxon>Devosia</taxon>
    </lineage>
</organism>
<evidence type="ECO:0000256" key="4">
    <source>
        <dbReference type="ARBA" id="ARBA00022989"/>
    </source>
</evidence>
<keyword evidence="2" id="KW-1003">Cell membrane</keyword>
<feature type="transmembrane region" description="Helical" evidence="7">
    <location>
        <begin position="410"/>
        <end position="429"/>
    </location>
</feature>
<keyword evidence="9" id="KW-1185">Reference proteome</keyword>
<feature type="transmembrane region" description="Helical" evidence="7">
    <location>
        <begin position="132"/>
        <end position="157"/>
    </location>
</feature>
<feature type="transmembrane region" description="Helical" evidence="7">
    <location>
        <begin position="54"/>
        <end position="78"/>
    </location>
</feature>
<evidence type="ECO:0000313" key="8">
    <source>
        <dbReference type="EMBL" id="QDZ10712.1"/>
    </source>
</evidence>
<feature type="transmembrane region" description="Helical" evidence="7">
    <location>
        <begin position="195"/>
        <end position="219"/>
    </location>
</feature>
<dbReference type="GO" id="GO:0005886">
    <property type="term" value="C:plasma membrane"/>
    <property type="evidence" value="ECO:0007669"/>
    <property type="project" value="UniProtKB-SubCell"/>
</dbReference>
<feature type="transmembrane region" description="Helical" evidence="7">
    <location>
        <begin position="435"/>
        <end position="455"/>
    </location>
</feature>
<evidence type="ECO:0000256" key="3">
    <source>
        <dbReference type="ARBA" id="ARBA00022692"/>
    </source>
</evidence>
<evidence type="ECO:0000256" key="5">
    <source>
        <dbReference type="ARBA" id="ARBA00023136"/>
    </source>
</evidence>
<feature type="region of interest" description="Disordered" evidence="6">
    <location>
        <begin position="21"/>
        <end position="42"/>
    </location>
</feature>
<dbReference type="KEGG" id="dea:FPZ08_08070"/>